<dbReference type="InterPro" id="IPR051333">
    <property type="entry name" value="CLIP_Serine_Protease"/>
</dbReference>
<dbReference type="InterPro" id="IPR043504">
    <property type="entry name" value="Peptidase_S1_PA_chymotrypsin"/>
</dbReference>
<proteinExistence type="predicted"/>
<feature type="domain" description="Peptidase S1" evidence="1">
    <location>
        <begin position="1"/>
        <end position="171"/>
    </location>
</feature>
<reference evidence="2" key="1">
    <citation type="submission" date="2022-12" db="EMBL/GenBank/DDBJ databases">
        <title>Genome assemblies of Blomia tropicalis.</title>
        <authorList>
            <person name="Cui Y."/>
        </authorList>
    </citation>
    <scope>NUCLEOTIDE SEQUENCE</scope>
    <source>
        <tissue evidence="2">Adult mites</tissue>
    </source>
</reference>
<name>A0A9Q0MC64_BLOTA</name>
<dbReference type="Proteomes" id="UP001142055">
    <property type="component" value="Chromosome 1"/>
</dbReference>
<dbReference type="GO" id="GO:0004252">
    <property type="term" value="F:serine-type endopeptidase activity"/>
    <property type="evidence" value="ECO:0007669"/>
    <property type="project" value="InterPro"/>
</dbReference>
<dbReference type="InterPro" id="IPR001254">
    <property type="entry name" value="Trypsin_dom"/>
</dbReference>
<accession>A0A9Q0MC64</accession>
<dbReference type="Pfam" id="PF00089">
    <property type="entry name" value="Trypsin"/>
    <property type="match status" value="1"/>
</dbReference>
<dbReference type="SMART" id="SM00020">
    <property type="entry name" value="Tryp_SPc"/>
    <property type="match status" value="1"/>
</dbReference>
<protein>
    <recommendedName>
        <fullName evidence="1">Peptidase S1 domain-containing protein</fullName>
    </recommendedName>
</protein>
<dbReference type="Gene3D" id="2.40.10.10">
    <property type="entry name" value="Trypsin-like serine proteases"/>
    <property type="match status" value="1"/>
</dbReference>
<evidence type="ECO:0000313" key="2">
    <source>
        <dbReference type="EMBL" id="KAJ6223156.1"/>
    </source>
</evidence>
<dbReference type="GO" id="GO:0006508">
    <property type="term" value="P:proteolysis"/>
    <property type="evidence" value="ECO:0007669"/>
    <property type="project" value="InterPro"/>
</dbReference>
<dbReference type="InterPro" id="IPR009003">
    <property type="entry name" value="Peptidase_S1_PA"/>
</dbReference>
<dbReference type="EMBL" id="JAPWDV010000001">
    <property type="protein sequence ID" value="KAJ6223156.1"/>
    <property type="molecule type" value="Genomic_DNA"/>
</dbReference>
<sequence length="172" mass="19457">MKVKKITIHPYFNPKSYANDIAIIKLQQNIRKYPKYVSEIPIVDFAKLQEQELKTNSSVKVYGWGKTHINETTSRFLIRADLITWSDMDCRRDTHKTFLGIFKKRYPFPIICASNPLTSVCLGDCGSPVVSADGKLAGIVIPSGNGCPLPGERNMFIKISAYLNFIRSKIEI</sequence>
<comment type="caution">
    <text evidence="2">The sequence shown here is derived from an EMBL/GenBank/DDBJ whole genome shotgun (WGS) entry which is preliminary data.</text>
</comment>
<keyword evidence="3" id="KW-1185">Reference proteome</keyword>
<dbReference type="PANTHER" id="PTHR24260:SF136">
    <property type="entry name" value="GH08193P-RELATED"/>
    <property type="match status" value="1"/>
</dbReference>
<gene>
    <name evidence="2" type="ORF">RDWZM_001701</name>
</gene>
<dbReference type="PANTHER" id="PTHR24260">
    <property type="match status" value="1"/>
</dbReference>
<dbReference type="PROSITE" id="PS50240">
    <property type="entry name" value="TRYPSIN_DOM"/>
    <property type="match status" value="1"/>
</dbReference>
<evidence type="ECO:0000313" key="3">
    <source>
        <dbReference type="Proteomes" id="UP001142055"/>
    </source>
</evidence>
<evidence type="ECO:0000259" key="1">
    <source>
        <dbReference type="PROSITE" id="PS50240"/>
    </source>
</evidence>
<organism evidence="2 3">
    <name type="scientific">Blomia tropicalis</name>
    <name type="common">Mite</name>
    <dbReference type="NCBI Taxonomy" id="40697"/>
    <lineage>
        <taxon>Eukaryota</taxon>
        <taxon>Metazoa</taxon>
        <taxon>Ecdysozoa</taxon>
        <taxon>Arthropoda</taxon>
        <taxon>Chelicerata</taxon>
        <taxon>Arachnida</taxon>
        <taxon>Acari</taxon>
        <taxon>Acariformes</taxon>
        <taxon>Sarcoptiformes</taxon>
        <taxon>Astigmata</taxon>
        <taxon>Glycyphagoidea</taxon>
        <taxon>Echimyopodidae</taxon>
        <taxon>Blomia</taxon>
    </lineage>
</organism>
<dbReference type="SUPFAM" id="SSF50494">
    <property type="entry name" value="Trypsin-like serine proteases"/>
    <property type="match status" value="1"/>
</dbReference>
<dbReference type="AlphaFoldDB" id="A0A9Q0MC64"/>